<evidence type="ECO:0000313" key="4">
    <source>
        <dbReference type="Proteomes" id="UP000298652"/>
    </source>
</evidence>
<dbReference type="InterPro" id="IPR015424">
    <property type="entry name" value="PyrdxlP-dep_Trfase"/>
</dbReference>
<dbReference type="PANTHER" id="PTHR11999:SF157">
    <property type="entry name" value="TRYPTOPHAN DECARBOXYLASE 1"/>
    <property type="match status" value="1"/>
</dbReference>
<protein>
    <submittedName>
        <fullName evidence="3">Uncharacterized protein</fullName>
    </submittedName>
</protein>
<feature type="compositionally biased region" description="Basic and acidic residues" evidence="2">
    <location>
        <begin position="241"/>
        <end position="251"/>
    </location>
</feature>
<evidence type="ECO:0000313" key="3">
    <source>
        <dbReference type="EMBL" id="TKW03083.1"/>
    </source>
</evidence>
<proteinExistence type="predicted"/>
<evidence type="ECO:0000256" key="1">
    <source>
        <dbReference type="ARBA" id="ARBA00022793"/>
    </source>
</evidence>
<feature type="compositionally biased region" description="Low complexity" evidence="2">
    <location>
        <begin position="225"/>
        <end position="234"/>
    </location>
</feature>
<accession>A0A4U6TQ13</accession>
<name>A0A4U6TQ13_SETVI</name>
<gene>
    <name evidence="3" type="ORF">SEVIR_7G037900v2</name>
</gene>
<dbReference type="InterPro" id="IPR015421">
    <property type="entry name" value="PyrdxlP-dep_Trfase_major"/>
</dbReference>
<dbReference type="GO" id="GO:0016831">
    <property type="term" value="F:carboxy-lyase activity"/>
    <property type="evidence" value="ECO:0007669"/>
    <property type="project" value="TreeGrafter"/>
</dbReference>
<dbReference type="InterPro" id="IPR010977">
    <property type="entry name" value="Aromatic_deC"/>
</dbReference>
<keyword evidence="1" id="KW-0210">Decarboxylase</keyword>
<keyword evidence="1" id="KW-0456">Lyase</keyword>
<dbReference type="Proteomes" id="UP000298652">
    <property type="component" value="Chromosome 7"/>
</dbReference>
<reference evidence="3" key="1">
    <citation type="submission" date="2019-03" db="EMBL/GenBank/DDBJ databases">
        <title>WGS assembly of Setaria viridis.</title>
        <authorList>
            <person name="Huang P."/>
            <person name="Jenkins J."/>
            <person name="Grimwood J."/>
            <person name="Barry K."/>
            <person name="Healey A."/>
            <person name="Mamidi S."/>
            <person name="Sreedasyam A."/>
            <person name="Shu S."/>
            <person name="Feldman M."/>
            <person name="Wu J."/>
            <person name="Yu Y."/>
            <person name="Chen C."/>
            <person name="Johnson J."/>
            <person name="Rokhsar D."/>
            <person name="Baxter I."/>
            <person name="Schmutz J."/>
            <person name="Brutnell T."/>
            <person name="Kellogg E."/>
        </authorList>
    </citation>
    <scope>NUCLEOTIDE SEQUENCE [LARGE SCALE GENOMIC DNA]</scope>
</reference>
<dbReference type="GO" id="GO:0005737">
    <property type="term" value="C:cytoplasm"/>
    <property type="evidence" value="ECO:0007669"/>
    <property type="project" value="TreeGrafter"/>
</dbReference>
<feature type="compositionally biased region" description="Low complexity" evidence="2">
    <location>
        <begin position="201"/>
        <end position="210"/>
    </location>
</feature>
<organism evidence="3 4">
    <name type="scientific">Setaria viridis</name>
    <name type="common">Green bristlegrass</name>
    <name type="synonym">Setaria italica subsp. viridis</name>
    <dbReference type="NCBI Taxonomy" id="4556"/>
    <lineage>
        <taxon>Eukaryota</taxon>
        <taxon>Viridiplantae</taxon>
        <taxon>Streptophyta</taxon>
        <taxon>Embryophyta</taxon>
        <taxon>Tracheophyta</taxon>
        <taxon>Spermatophyta</taxon>
        <taxon>Magnoliopsida</taxon>
        <taxon>Liliopsida</taxon>
        <taxon>Poales</taxon>
        <taxon>Poaceae</taxon>
        <taxon>PACMAD clade</taxon>
        <taxon>Panicoideae</taxon>
        <taxon>Panicodae</taxon>
        <taxon>Paniceae</taxon>
        <taxon>Cenchrinae</taxon>
        <taxon>Setaria</taxon>
    </lineage>
</organism>
<dbReference type="AlphaFoldDB" id="A0A4U6TQ13"/>
<dbReference type="PANTHER" id="PTHR11999">
    <property type="entry name" value="GROUP II PYRIDOXAL-5-PHOSPHATE DECARBOXYLASE"/>
    <property type="match status" value="1"/>
</dbReference>
<keyword evidence="4" id="KW-1185">Reference proteome</keyword>
<dbReference type="EMBL" id="CM016558">
    <property type="protein sequence ID" value="TKW03083.1"/>
    <property type="molecule type" value="Genomic_DNA"/>
</dbReference>
<dbReference type="SUPFAM" id="SSF53383">
    <property type="entry name" value="PLP-dependent transferases"/>
    <property type="match status" value="1"/>
</dbReference>
<dbReference type="Gene3D" id="3.40.640.10">
    <property type="entry name" value="Type I PLP-dependent aspartate aminotransferase-like (Major domain)"/>
    <property type="match status" value="1"/>
</dbReference>
<dbReference type="Gramene" id="TKW03083">
    <property type="protein sequence ID" value="TKW03083"/>
    <property type="gene ID" value="SEVIR_7G037900v2"/>
</dbReference>
<feature type="region of interest" description="Disordered" evidence="2">
    <location>
        <begin position="165"/>
        <end position="251"/>
    </location>
</feature>
<sequence>MNRTAAGCGTGVILGTTSEAMIIMLVAALDAARRWSGSESIAGLPRLPIYAADPTHSTTFKACRHAGFDPANICSIPTGPETDYALDPAKLLEVMEDRASSSSSSSSSSLRALARATNRRCCGPTTAFGHRGSPVVAASQLARVAPAQRPRRPSAAAPHLASLFCDHAGHRPPPLPTSAARSASPPRPQLARARGLTPVGASCAASPRAAAKLHSRRKPPATSYASRPGRTSARAGGGGRCQERRLGGGTG</sequence>
<evidence type="ECO:0000256" key="2">
    <source>
        <dbReference type="SAM" id="MobiDB-lite"/>
    </source>
</evidence>